<keyword evidence="3" id="KW-0731">Sigma factor</keyword>
<dbReference type="AlphaFoldDB" id="A0A9X1RQI8"/>
<dbReference type="InterPro" id="IPR014284">
    <property type="entry name" value="RNA_pol_sigma-70_dom"/>
</dbReference>
<proteinExistence type="inferred from homology"/>
<evidence type="ECO:0000256" key="2">
    <source>
        <dbReference type="ARBA" id="ARBA00023015"/>
    </source>
</evidence>
<dbReference type="NCBIfam" id="TIGR02937">
    <property type="entry name" value="sigma70-ECF"/>
    <property type="match status" value="1"/>
</dbReference>
<feature type="domain" description="PhyR sigma2" evidence="6">
    <location>
        <begin position="14"/>
        <end position="66"/>
    </location>
</feature>
<dbReference type="CDD" id="cd06171">
    <property type="entry name" value="Sigma70_r4"/>
    <property type="match status" value="1"/>
</dbReference>
<evidence type="ECO:0000313" key="7">
    <source>
        <dbReference type="EMBL" id="MCG5073922.1"/>
    </source>
</evidence>
<dbReference type="GO" id="GO:0003677">
    <property type="term" value="F:DNA binding"/>
    <property type="evidence" value="ECO:0007669"/>
    <property type="project" value="InterPro"/>
</dbReference>
<protein>
    <submittedName>
        <fullName evidence="7">Sigma-70 family RNA polymerase sigma factor</fullName>
    </submittedName>
</protein>
<organism evidence="7 8">
    <name type="scientific">Paraburkholderia tagetis</name>
    <dbReference type="NCBI Taxonomy" id="2913261"/>
    <lineage>
        <taxon>Bacteria</taxon>
        <taxon>Pseudomonadati</taxon>
        <taxon>Pseudomonadota</taxon>
        <taxon>Betaproteobacteria</taxon>
        <taxon>Burkholderiales</taxon>
        <taxon>Burkholderiaceae</taxon>
        <taxon>Paraburkholderia</taxon>
    </lineage>
</organism>
<dbReference type="SUPFAM" id="SSF88946">
    <property type="entry name" value="Sigma2 domain of RNA polymerase sigma factors"/>
    <property type="match status" value="1"/>
</dbReference>
<dbReference type="InterPro" id="IPR013324">
    <property type="entry name" value="RNA_pol_sigma_r3/r4-like"/>
</dbReference>
<dbReference type="RefSeq" id="WP_238463683.1">
    <property type="nucleotide sequence ID" value="NZ_JAKLJA010000006.1"/>
</dbReference>
<name>A0A9X1RQI8_9BURK</name>
<dbReference type="Pfam" id="PF08281">
    <property type="entry name" value="Sigma70_r4_2"/>
    <property type="match status" value="1"/>
</dbReference>
<dbReference type="Pfam" id="PF22029">
    <property type="entry name" value="PhyR_sigma2"/>
    <property type="match status" value="1"/>
</dbReference>
<sequence length="183" mass="20539">MLRRPSAEFEAQVVAQLAPMRRYARALTGDGAWADDLVQDAAERALSRASSFRPDSNLRAWLLTILRHIYIDQLRARREIAVDDESAPWRTLEAPHGEVDGLVLRDLQRALYLLPAAQREVLLLVCVEELSYQEASTVLGVPAGTVMSRLSRAREHLRVLLDRGPVQDPVRRAAPLRVVGTTR</sequence>
<dbReference type="SUPFAM" id="SSF88659">
    <property type="entry name" value="Sigma3 and sigma4 domains of RNA polymerase sigma factors"/>
    <property type="match status" value="1"/>
</dbReference>
<dbReference type="EMBL" id="JAKLJA010000006">
    <property type="protein sequence ID" value="MCG5073922.1"/>
    <property type="molecule type" value="Genomic_DNA"/>
</dbReference>
<keyword evidence="8" id="KW-1185">Reference proteome</keyword>
<gene>
    <name evidence="7" type="ORF">L5014_11220</name>
</gene>
<dbReference type="PANTHER" id="PTHR43133:SF25">
    <property type="entry name" value="RNA POLYMERASE SIGMA FACTOR RFAY-RELATED"/>
    <property type="match status" value="1"/>
</dbReference>
<feature type="domain" description="RNA polymerase sigma factor 70 region 4 type 2" evidence="5">
    <location>
        <begin position="105"/>
        <end position="157"/>
    </location>
</feature>
<dbReference type="InterPro" id="IPR013325">
    <property type="entry name" value="RNA_pol_sigma_r2"/>
</dbReference>
<evidence type="ECO:0000256" key="1">
    <source>
        <dbReference type="ARBA" id="ARBA00010641"/>
    </source>
</evidence>
<dbReference type="Gene3D" id="1.10.1740.10">
    <property type="match status" value="1"/>
</dbReference>
<comment type="similarity">
    <text evidence="1">Belongs to the sigma-70 factor family. ECF subfamily.</text>
</comment>
<evidence type="ECO:0000313" key="8">
    <source>
        <dbReference type="Proteomes" id="UP001139308"/>
    </source>
</evidence>
<evidence type="ECO:0000256" key="4">
    <source>
        <dbReference type="ARBA" id="ARBA00023163"/>
    </source>
</evidence>
<reference evidence="7" key="1">
    <citation type="submission" date="2022-01" db="EMBL/GenBank/DDBJ databases">
        <title>Genome sequence and assembly of Parabukholderia sp. RG36.</title>
        <authorList>
            <person name="Chhetri G."/>
        </authorList>
    </citation>
    <scope>NUCLEOTIDE SEQUENCE</scope>
    <source>
        <strain evidence="7">RG36</strain>
    </source>
</reference>
<evidence type="ECO:0000259" key="6">
    <source>
        <dbReference type="Pfam" id="PF22029"/>
    </source>
</evidence>
<dbReference type="Proteomes" id="UP001139308">
    <property type="component" value="Unassembled WGS sequence"/>
</dbReference>
<comment type="caution">
    <text evidence="7">The sequence shown here is derived from an EMBL/GenBank/DDBJ whole genome shotgun (WGS) entry which is preliminary data.</text>
</comment>
<keyword evidence="2" id="KW-0805">Transcription regulation</keyword>
<keyword evidence="4" id="KW-0804">Transcription</keyword>
<accession>A0A9X1RQI8</accession>
<dbReference type="Gene3D" id="1.10.10.10">
    <property type="entry name" value="Winged helix-like DNA-binding domain superfamily/Winged helix DNA-binding domain"/>
    <property type="match status" value="1"/>
</dbReference>
<dbReference type="InterPro" id="IPR036388">
    <property type="entry name" value="WH-like_DNA-bd_sf"/>
</dbReference>
<dbReference type="GO" id="GO:0016987">
    <property type="term" value="F:sigma factor activity"/>
    <property type="evidence" value="ECO:0007669"/>
    <property type="project" value="UniProtKB-KW"/>
</dbReference>
<dbReference type="InterPro" id="IPR053866">
    <property type="entry name" value="PhyR_sigma2"/>
</dbReference>
<dbReference type="InterPro" id="IPR013249">
    <property type="entry name" value="RNA_pol_sigma70_r4_t2"/>
</dbReference>
<dbReference type="InterPro" id="IPR039425">
    <property type="entry name" value="RNA_pol_sigma-70-like"/>
</dbReference>
<dbReference type="PANTHER" id="PTHR43133">
    <property type="entry name" value="RNA POLYMERASE ECF-TYPE SIGMA FACTO"/>
    <property type="match status" value="1"/>
</dbReference>
<evidence type="ECO:0000259" key="5">
    <source>
        <dbReference type="Pfam" id="PF08281"/>
    </source>
</evidence>
<evidence type="ECO:0000256" key="3">
    <source>
        <dbReference type="ARBA" id="ARBA00023082"/>
    </source>
</evidence>
<dbReference type="GO" id="GO:0006352">
    <property type="term" value="P:DNA-templated transcription initiation"/>
    <property type="evidence" value="ECO:0007669"/>
    <property type="project" value="InterPro"/>
</dbReference>